<dbReference type="GO" id="GO:0006412">
    <property type="term" value="P:translation"/>
    <property type="evidence" value="ECO:0007669"/>
    <property type="project" value="UniProtKB-UniRule"/>
</dbReference>
<dbReference type="Gene3D" id="2.170.120.20">
    <property type="entry name" value="Ribosomal protein L25, beta domain"/>
    <property type="match status" value="1"/>
</dbReference>
<evidence type="ECO:0000256" key="3">
    <source>
        <dbReference type="ARBA" id="ARBA00022980"/>
    </source>
</evidence>
<keyword evidence="9" id="KW-1185">Reference proteome</keyword>
<dbReference type="GO" id="GO:0003735">
    <property type="term" value="F:structural constituent of ribosome"/>
    <property type="evidence" value="ECO:0007669"/>
    <property type="project" value="InterPro"/>
</dbReference>
<dbReference type="GO" id="GO:0022625">
    <property type="term" value="C:cytosolic large ribosomal subunit"/>
    <property type="evidence" value="ECO:0007669"/>
    <property type="project" value="TreeGrafter"/>
</dbReference>
<protein>
    <recommendedName>
        <fullName evidence="5">Large ribosomal subunit protein bL25</fullName>
    </recommendedName>
    <alternativeName>
        <fullName evidence="5">General stress protein CTC</fullName>
    </alternativeName>
</protein>
<comment type="function">
    <text evidence="5">This is one of the proteins that binds to the 5S RNA in the ribosome where it forms part of the central protuberance.</text>
</comment>
<dbReference type="InterPro" id="IPR001021">
    <property type="entry name" value="Ribosomal_bL25_long"/>
</dbReference>
<dbReference type="EMBL" id="CP006734">
    <property type="protein sequence ID" value="AGW41990.1"/>
    <property type="molecule type" value="Genomic_DNA"/>
</dbReference>
<dbReference type="Proteomes" id="UP000016743">
    <property type="component" value="Chromosome"/>
</dbReference>
<sequence>MRSRASVIDAVEQASQSFLAHFDALESTTQHCEPRLARSPARPARSIIMADESNKVVAEVRDSFGKGAARKIRAAGNIPAVIYGHGSDPVHITLPAHQVGLLLRKANAVLDIDIAGKTQLTLVKDVQKDPVLQIIEHLDLLVVRRGEKVQVEVPVHVEGEPFSGTIAMLDIPTIKLEVEATNIPERIVIDVTGAEEGTQYHAKEFVLPAGAVLAEDEDLLLLNIVVPAAARAEDEETVAEAAGEQAAE</sequence>
<keyword evidence="3 5" id="KW-0689">Ribosomal protein</keyword>
<name>U3P6Q4_LEIXC</name>
<feature type="domain" description="Large ribosomal subunit protein bL25 beta" evidence="7">
    <location>
        <begin position="148"/>
        <end position="227"/>
    </location>
</feature>
<dbReference type="InterPro" id="IPR037121">
    <property type="entry name" value="Ribosomal_bL25_C"/>
</dbReference>
<dbReference type="GO" id="GO:0008097">
    <property type="term" value="F:5S rRNA binding"/>
    <property type="evidence" value="ECO:0007669"/>
    <property type="project" value="InterPro"/>
</dbReference>
<dbReference type="SUPFAM" id="SSF50715">
    <property type="entry name" value="Ribosomal protein L25-like"/>
    <property type="match status" value="1"/>
</dbReference>
<gene>
    <name evidence="5" type="primary">rplY</name>
    <name evidence="5" type="synonym">ctc</name>
    <name evidence="8" type="ORF">O159_19810</name>
</gene>
<evidence type="ECO:0000256" key="4">
    <source>
        <dbReference type="ARBA" id="ARBA00023274"/>
    </source>
</evidence>
<dbReference type="Gene3D" id="2.40.240.10">
    <property type="entry name" value="Ribosomal Protein L25, Chain P"/>
    <property type="match status" value="1"/>
</dbReference>
<dbReference type="NCBIfam" id="NF004131">
    <property type="entry name" value="PRK05618.2-1"/>
    <property type="match status" value="1"/>
</dbReference>
<comment type="subunit">
    <text evidence="5">Part of the 50S ribosomal subunit; part of the 5S rRNA/L5/L18/L25 subcomplex. Contacts the 5S rRNA. Binds to the 5S rRNA independently of L5 and L18.</text>
</comment>
<keyword evidence="2 5" id="KW-0694">RNA-binding</keyword>
<evidence type="ECO:0000256" key="1">
    <source>
        <dbReference type="ARBA" id="ARBA00022730"/>
    </source>
</evidence>
<feature type="domain" description="Large ribosomal subunit protein bL25 L25" evidence="6">
    <location>
        <begin position="58"/>
        <end position="140"/>
    </location>
</feature>
<dbReference type="InterPro" id="IPR020056">
    <property type="entry name" value="Rbsml_bL25/Gln-tRNA_synth_N"/>
</dbReference>
<comment type="similarity">
    <text evidence="5">Belongs to the bacterial ribosomal protein bL25 family. CTC subfamily.</text>
</comment>
<evidence type="ECO:0000259" key="6">
    <source>
        <dbReference type="Pfam" id="PF01386"/>
    </source>
</evidence>
<dbReference type="InterPro" id="IPR011035">
    <property type="entry name" value="Ribosomal_bL25/Gln-tRNA_synth"/>
</dbReference>
<dbReference type="InterPro" id="IPR020057">
    <property type="entry name" value="Ribosomal_bL25_b-dom"/>
</dbReference>
<dbReference type="PANTHER" id="PTHR33284:SF1">
    <property type="entry name" value="RIBOSOMAL PROTEIN L25_GLN-TRNA SYNTHETASE, ANTI-CODON-BINDING DOMAIN-CONTAINING PROTEIN"/>
    <property type="match status" value="1"/>
</dbReference>
<dbReference type="Pfam" id="PF14693">
    <property type="entry name" value="Ribosomal_TL5_C"/>
    <property type="match status" value="1"/>
</dbReference>
<organism evidence="8 9">
    <name type="scientific">Leifsonia xyli subsp. cynodontis DSM 46306</name>
    <dbReference type="NCBI Taxonomy" id="1389489"/>
    <lineage>
        <taxon>Bacteria</taxon>
        <taxon>Bacillati</taxon>
        <taxon>Actinomycetota</taxon>
        <taxon>Actinomycetes</taxon>
        <taxon>Micrococcales</taxon>
        <taxon>Microbacteriaceae</taxon>
        <taxon>Leifsonia</taxon>
    </lineage>
</organism>
<evidence type="ECO:0000313" key="9">
    <source>
        <dbReference type="Proteomes" id="UP000016743"/>
    </source>
</evidence>
<accession>U3P6Q4</accession>
<evidence type="ECO:0000313" key="8">
    <source>
        <dbReference type="EMBL" id="AGW41990.1"/>
    </source>
</evidence>
<reference evidence="8 9" key="1">
    <citation type="journal article" date="2013" name="Genome Announc.">
        <title>Complete Genome Sequence of Leifsonia xyli subsp. cynodontis Strain DSM46306, a Gram-Positive Bacterial Pathogen of Grasses.</title>
        <authorList>
            <person name="Monteiro-Vitorello C.B."/>
            <person name="Zerillo M.M."/>
            <person name="Van Sluys M.A."/>
            <person name="Camargo L.E."/>
            <person name="Kitajima J.P."/>
        </authorList>
    </citation>
    <scope>NUCLEOTIDE SEQUENCE [LARGE SCALE GENOMIC DNA]</scope>
    <source>
        <strain evidence="8 9">DSM 46306</strain>
    </source>
</reference>
<dbReference type="eggNOG" id="COG1825">
    <property type="taxonomic scope" value="Bacteria"/>
</dbReference>
<dbReference type="AlphaFoldDB" id="U3P6Q4"/>
<dbReference type="KEGG" id="lxy:O159_19810"/>
<dbReference type="HOGENOM" id="CLU_075939_1_0_11"/>
<dbReference type="PANTHER" id="PTHR33284">
    <property type="entry name" value="RIBOSOMAL PROTEIN L25/GLN-TRNA SYNTHETASE, ANTI-CODON-BINDING DOMAIN-CONTAINING PROTEIN"/>
    <property type="match status" value="1"/>
</dbReference>
<dbReference type="Pfam" id="PF01386">
    <property type="entry name" value="Ribosomal_L25p"/>
    <property type="match status" value="1"/>
</dbReference>
<dbReference type="InterPro" id="IPR029751">
    <property type="entry name" value="Ribosomal_L25_dom"/>
</dbReference>
<dbReference type="NCBIfam" id="TIGR00731">
    <property type="entry name" value="bL25_bact_ctc"/>
    <property type="match status" value="1"/>
</dbReference>
<keyword evidence="4 5" id="KW-0687">Ribonucleoprotein</keyword>
<dbReference type="PATRIC" id="fig|1389489.3.peg.1907"/>
<dbReference type="HAMAP" id="MF_01334">
    <property type="entry name" value="Ribosomal_bL25_CTC"/>
    <property type="match status" value="1"/>
</dbReference>
<dbReference type="STRING" id="1389489.O159_19810"/>
<dbReference type="CDD" id="cd00495">
    <property type="entry name" value="Ribosomal_L25_TL5_CTC"/>
    <property type="match status" value="1"/>
</dbReference>
<dbReference type="InterPro" id="IPR020930">
    <property type="entry name" value="Ribosomal_uL5_bac-type"/>
</dbReference>
<proteinExistence type="inferred from homology"/>
<evidence type="ECO:0000256" key="2">
    <source>
        <dbReference type="ARBA" id="ARBA00022884"/>
    </source>
</evidence>
<keyword evidence="1 5" id="KW-0699">rRNA-binding</keyword>
<evidence type="ECO:0000259" key="7">
    <source>
        <dbReference type="Pfam" id="PF14693"/>
    </source>
</evidence>
<evidence type="ECO:0000256" key="5">
    <source>
        <dbReference type="HAMAP-Rule" id="MF_01334"/>
    </source>
</evidence>